<dbReference type="InterPro" id="IPR052570">
    <property type="entry name" value="FliJ"/>
</dbReference>
<comment type="caution">
    <text evidence="12">The sequence shown here is derived from an EMBL/GenBank/DDBJ whole genome shotgun (WGS) entry which is preliminary data.</text>
</comment>
<keyword evidence="13" id="KW-1185">Reference proteome</keyword>
<evidence type="ECO:0000313" key="12">
    <source>
        <dbReference type="EMBL" id="MFK7159763.1"/>
    </source>
</evidence>
<dbReference type="InterPro" id="IPR053716">
    <property type="entry name" value="Flag_assembly_chemotaxis_eff"/>
</dbReference>
<dbReference type="PANTHER" id="PTHR38786:SF1">
    <property type="entry name" value="FLAGELLAR FLIJ PROTEIN"/>
    <property type="match status" value="1"/>
</dbReference>
<organism evidence="12 13">
    <name type="scientific">Marinospirillum alkalitolerans</name>
    <dbReference type="NCBI Taxonomy" id="3123374"/>
    <lineage>
        <taxon>Bacteria</taxon>
        <taxon>Pseudomonadati</taxon>
        <taxon>Pseudomonadota</taxon>
        <taxon>Gammaproteobacteria</taxon>
        <taxon>Oceanospirillales</taxon>
        <taxon>Oceanospirillaceae</taxon>
        <taxon>Marinospirillum</taxon>
    </lineage>
</organism>
<evidence type="ECO:0000256" key="4">
    <source>
        <dbReference type="ARBA" id="ARBA00022448"/>
    </source>
</evidence>
<evidence type="ECO:0000256" key="1">
    <source>
        <dbReference type="ARBA" id="ARBA00004413"/>
    </source>
</evidence>
<evidence type="ECO:0000256" key="9">
    <source>
        <dbReference type="ARBA" id="ARBA00023136"/>
    </source>
</evidence>
<keyword evidence="7" id="KW-1005">Bacterial flagellum biogenesis</keyword>
<reference evidence="12 13" key="1">
    <citation type="submission" date="2024-02" db="EMBL/GenBank/DDBJ databases">
        <title>Marinospirillum sp. MEB 164 isolated from Lonar lake sediment.</title>
        <authorList>
            <person name="Joshi A."/>
            <person name="Thite S."/>
        </authorList>
    </citation>
    <scope>NUCLEOTIDE SEQUENCE [LARGE SCALE GENOMIC DNA]</scope>
    <source>
        <strain evidence="12 13">MEB164</strain>
    </source>
</reference>
<comment type="similarity">
    <text evidence="2">Belongs to the FliJ family.</text>
</comment>
<evidence type="ECO:0000256" key="6">
    <source>
        <dbReference type="ARBA" id="ARBA00022500"/>
    </source>
</evidence>
<keyword evidence="8" id="KW-0653">Protein transport</keyword>
<evidence type="ECO:0000256" key="5">
    <source>
        <dbReference type="ARBA" id="ARBA00022475"/>
    </source>
</evidence>
<evidence type="ECO:0000256" key="7">
    <source>
        <dbReference type="ARBA" id="ARBA00022795"/>
    </source>
</evidence>
<dbReference type="NCBIfam" id="TIGR02473">
    <property type="entry name" value="flagell_FliJ"/>
    <property type="match status" value="1"/>
</dbReference>
<evidence type="ECO:0000313" key="13">
    <source>
        <dbReference type="Proteomes" id="UP001621714"/>
    </source>
</evidence>
<dbReference type="RefSeq" id="WP_405336569.1">
    <property type="nucleotide sequence ID" value="NZ_JBANFI010000001.1"/>
</dbReference>
<dbReference type="Pfam" id="PF02050">
    <property type="entry name" value="FliJ"/>
    <property type="match status" value="1"/>
</dbReference>
<name>A0ABW8PTZ1_9GAMM</name>
<keyword evidence="11" id="KW-0175">Coiled coil</keyword>
<keyword evidence="12" id="KW-0969">Cilium</keyword>
<gene>
    <name evidence="12" type="primary">fliJ</name>
    <name evidence="12" type="ORF">V6U78_01750</name>
</gene>
<evidence type="ECO:0000256" key="2">
    <source>
        <dbReference type="ARBA" id="ARBA00010004"/>
    </source>
</evidence>
<protein>
    <recommendedName>
        <fullName evidence="3">Flagellar FliJ protein</fullName>
    </recommendedName>
</protein>
<evidence type="ECO:0000256" key="11">
    <source>
        <dbReference type="SAM" id="Coils"/>
    </source>
</evidence>
<evidence type="ECO:0000256" key="10">
    <source>
        <dbReference type="ARBA" id="ARBA00023225"/>
    </source>
</evidence>
<comment type="subcellular location">
    <subcellularLocation>
        <location evidence="1">Cell membrane</location>
        <topology evidence="1">Peripheral membrane protein</topology>
        <orientation evidence="1">Cytoplasmic side</orientation>
    </subcellularLocation>
</comment>
<keyword evidence="12" id="KW-0282">Flagellum</keyword>
<evidence type="ECO:0000256" key="3">
    <source>
        <dbReference type="ARBA" id="ARBA00020392"/>
    </source>
</evidence>
<keyword evidence="9" id="KW-0472">Membrane</keyword>
<keyword evidence="10" id="KW-1006">Bacterial flagellum protein export</keyword>
<dbReference type="Proteomes" id="UP001621714">
    <property type="component" value="Unassembled WGS sequence"/>
</dbReference>
<keyword evidence="6" id="KW-0145">Chemotaxis</keyword>
<evidence type="ECO:0000256" key="8">
    <source>
        <dbReference type="ARBA" id="ARBA00022927"/>
    </source>
</evidence>
<proteinExistence type="inferred from homology"/>
<feature type="coiled-coil region" evidence="11">
    <location>
        <begin position="28"/>
        <end position="95"/>
    </location>
</feature>
<keyword evidence="5" id="KW-1003">Cell membrane</keyword>
<keyword evidence="12" id="KW-0966">Cell projection</keyword>
<dbReference type="EMBL" id="JBANFI010000001">
    <property type="protein sequence ID" value="MFK7159763.1"/>
    <property type="molecule type" value="Genomic_DNA"/>
</dbReference>
<sequence length="150" mass="17650">MSREKRLVPILQMAQKKVDEASRALGYLNQKIAEEEQTRKQLKNYESEYMQLMRGGDTPGRPVNIQAMMRYQAFIQRLELAQIQQQQQISLLEQQKQQVTQHWIQVRAKAQAVEKVMVQLRNEEALIAARAEQKMLDELSSLKNYARRSY</sequence>
<dbReference type="PANTHER" id="PTHR38786">
    <property type="entry name" value="FLAGELLAR FLIJ PROTEIN"/>
    <property type="match status" value="1"/>
</dbReference>
<dbReference type="Gene3D" id="1.10.287.1700">
    <property type="match status" value="1"/>
</dbReference>
<keyword evidence="4" id="KW-0813">Transport</keyword>
<accession>A0ABW8PTZ1</accession>
<dbReference type="InterPro" id="IPR012823">
    <property type="entry name" value="Flagell_FliJ"/>
</dbReference>